<dbReference type="AlphaFoldDB" id="A0A6A6A574"/>
<dbReference type="GO" id="GO:0016740">
    <property type="term" value="F:transferase activity"/>
    <property type="evidence" value="ECO:0007669"/>
    <property type="project" value="UniProtKB-KW"/>
</dbReference>
<dbReference type="Proteomes" id="UP000799771">
    <property type="component" value="Unassembled WGS sequence"/>
</dbReference>
<name>A0A6A6A574_9PLEO</name>
<dbReference type="PANTHER" id="PTHR31623">
    <property type="entry name" value="F21J9.9"/>
    <property type="match status" value="1"/>
</dbReference>
<keyword evidence="5" id="KW-1185">Reference proteome</keyword>
<dbReference type="EMBL" id="ML977511">
    <property type="protein sequence ID" value="KAF2127142.1"/>
    <property type="molecule type" value="Genomic_DNA"/>
</dbReference>
<sequence>MIKKSCPSTVDDKSFHLSFLDQNAVRVYIQTLNIFPFPDQNNAEDAIQALEKGLCLTLQKYPFLAGTLSLGESGRLSLDYPTKVSDEDMVSLFQSSQINRHNRDFPHTYEQLKRKGMPPSAFKSAMFKPDDLNNYPGVPSSGEGIVDFEKSDAPVLRVQAFFVPGGLVLSMYGHHSVLDFSGITTFWGDFATNVSKVSQTRDKRTLEGLVPTSIADQQSSMRLQLDEKIPAETDQRSTADCYCDGAYTYKKTLPQETKCTQRLLVIPAARIRNYRDRLQPYFPESTPPTRCNVLAALVWTYVTRARSKRLAEFGYTDTSVGIATDLRKRQDPKMGAEYMGNMALFSRGTLKIADLAAEDRVTNSTILHVIKKIKSTIAEVNNDWVTRHLTFFKSIEHIQDTECGLALFGGSDIYITSWLNFGADLRWCIPGTDCTQGGLEGRPEYVRRAYGPGDGGMIFLPRRREPTKGGEAPFEILVRLADEDMQRLLNEKGGLASWADAVIE</sequence>
<dbReference type="RefSeq" id="XP_033521531.1">
    <property type="nucleotide sequence ID" value="XM_033668525.1"/>
</dbReference>
<dbReference type="Pfam" id="PF22664">
    <property type="entry name" value="TRI-like_N"/>
    <property type="match status" value="1"/>
</dbReference>
<keyword evidence="2" id="KW-0808">Transferase</keyword>
<reference evidence="4" key="1">
    <citation type="journal article" date="2020" name="Stud. Mycol.">
        <title>101 Dothideomycetes genomes: a test case for predicting lifestyles and emergence of pathogens.</title>
        <authorList>
            <person name="Haridas S."/>
            <person name="Albert R."/>
            <person name="Binder M."/>
            <person name="Bloem J."/>
            <person name="Labutti K."/>
            <person name="Salamov A."/>
            <person name="Andreopoulos B."/>
            <person name="Baker S."/>
            <person name="Barry K."/>
            <person name="Bills G."/>
            <person name="Bluhm B."/>
            <person name="Cannon C."/>
            <person name="Castanera R."/>
            <person name="Culley D."/>
            <person name="Daum C."/>
            <person name="Ezra D."/>
            <person name="Gonzalez J."/>
            <person name="Henrissat B."/>
            <person name="Kuo A."/>
            <person name="Liang C."/>
            <person name="Lipzen A."/>
            <person name="Lutzoni F."/>
            <person name="Magnuson J."/>
            <person name="Mondo S."/>
            <person name="Nolan M."/>
            <person name="Ohm R."/>
            <person name="Pangilinan J."/>
            <person name="Park H.-J."/>
            <person name="Ramirez L."/>
            <person name="Alfaro M."/>
            <person name="Sun H."/>
            <person name="Tritt A."/>
            <person name="Yoshinaga Y."/>
            <person name="Zwiers L.-H."/>
            <person name="Turgeon B."/>
            <person name="Goodwin S."/>
            <person name="Spatafora J."/>
            <person name="Crous P."/>
            <person name="Grigoriev I."/>
        </authorList>
    </citation>
    <scope>NUCLEOTIDE SEQUENCE</scope>
    <source>
        <strain evidence="4">CBS 119687</strain>
    </source>
</reference>
<comment type="similarity">
    <text evidence="1">Belongs to the plant acyltransferase family.</text>
</comment>
<gene>
    <name evidence="4" type="ORF">P153DRAFT_368478</name>
</gene>
<protein>
    <submittedName>
        <fullName evidence="4">Trichothecene 3-O-acetyltransferas-like protein</fullName>
    </submittedName>
</protein>
<proteinExistence type="inferred from homology"/>
<accession>A0A6A6A574</accession>
<dbReference type="Gene3D" id="3.30.559.10">
    <property type="entry name" value="Chloramphenicol acetyltransferase-like domain"/>
    <property type="match status" value="2"/>
</dbReference>
<dbReference type="PANTHER" id="PTHR31623:SF17">
    <property type="entry name" value="F21J9.9"/>
    <property type="match status" value="1"/>
</dbReference>
<dbReference type="GeneID" id="54408957"/>
<organism evidence="4 5">
    <name type="scientific">Dothidotthia symphoricarpi CBS 119687</name>
    <dbReference type="NCBI Taxonomy" id="1392245"/>
    <lineage>
        <taxon>Eukaryota</taxon>
        <taxon>Fungi</taxon>
        <taxon>Dikarya</taxon>
        <taxon>Ascomycota</taxon>
        <taxon>Pezizomycotina</taxon>
        <taxon>Dothideomycetes</taxon>
        <taxon>Pleosporomycetidae</taxon>
        <taxon>Pleosporales</taxon>
        <taxon>Dothidotthiaceae</taxon>
        <taxon>Dothidotthia</taxon>
    </lineage>
</organism>
<dbReference type="InterPro" id="IPR023213">
    <property type="entry name" value="CAT-like_dom_sf"/>
</dbReference>
<dbReference type="InterPro" id="IPR054710">
    <property type="entry name" value="Tri101-like_N"/>
</dbReference>
<evidence type="ECO:0000259" key="3">
    <source>
        <dbReference type="Pfam" id="PF22664"/>
    </source>
</evidence>
<evidence type="ECO:0000313" key="5">
    <source>
        <dbReference type="Proteomes" id="UP000799771"/>
    </source>
</evidence>
<evidence type="ECO:0000313" key="4">
    <source>
        <dbReference type="EMBL" id="KAF2127142.1"/>
    </source>
</evidence>
<feature type="domain" description="Trichothecene 3-O-acetyltransferase-like N-terminal" evidence="3">
    <location>
        <begin position="27"/>
        <end position="184"/>
    </location>
</feature>
<evidence type="ECO:0000256" key="1">
    <source>
        <dbReference type="ARBA" id="ARBA00009861"/>
    </source>
</evidence>
<evidence type="ECO:0000256" key="2">
    <source>
        <dbReference type="ARBA" id="ARBA00022679"/>
    </source>
</evidence>
<dbReference type="OrthoDB" id="1862401at2759"/>